<protein>
    <submittedName>
        <fullName evidence="9">Putative outer membrane protein</fullName>
    </submittedName>
</protein>
<dbReference type="EMBL" id="JGCY01000272">
    <property type="protein sequence ID" value="EXY74704.1"/>
    <property type="molecule type" value="Genomic_DNA"/>
</dbReference>
<gene>
    <name evidence="9" type="ORF">M124_1482</name>
</gene>
<evidence type="ECO:0000256" key="2">
    <source>
        <dbReference type="ARBA" id="ARBA00006275"/>
    </source>
</evidence>
<evidence type="ECO:0000256" key="4">
    <source>
        <dbReference type="ARBA" id="ARBA00023136"/>
    </source>
</evidence>
<dbReference type="SUPFAM" id="SSF48452">
    <property type="entry name" value="TPR-like"/>
    <property type="match status" value="1"/>
</dbReference>
<dbReference type="GO" id="GO:0009279">
    <property type="term" value="C:cell outer membrane"/>
    <property type="evidence" value="ECO:0007669"/>
    <property type="project" value="UniProtKB-SubCell"/>
</dbReference>
<reference evidence="9 10" key="1">
    <citation type="submission" date="2014-02" db="EMBL/GenBank/DDBJ databases">
        <authorList>
            <person name="Sears C."/>
            <person name="Carroll K."/>
            <person name="Sack B.R."/>
            <person name="Qadri F."/>
            <person name="Myers L.L."/>
            <person name="Chung G.-T."/>
            <person name="Escheverria P."/>
            <person name="Fraser C.M."/>
            <person name="Sadzewicz L."/>
            <person name="Shefchek K.A."/>
            <person name="Tallon L."/>
            <person name="Das S.P."/>
            <person name="Daugherty S."/>
            <person name="Mongodin E.F."/>
        </authorList>
    </citation>
    <scope>NUCLEOTIDE SEQUENCE [LARGE SCALE GENOMIC DNA]</scope>
    <source>
        <strain evidence="10">3988T(B)14</strain>
    </source>
</reference>
<evidence type="ECO:0000259" key="7">
    <source>
        <dbReference type="Pfam" id="PF07980"/>
    </source>
</evidence>
<dbReference type="Pfam" id="PF14322">
    <property type="entry name" value="SusD-like_3"/>
    <property type="match status" value="1"/>
</dbReference>
<dbReference type="RefSeq" id="WP_005800588.1">
    <property type="nucleotide sequence ID" value="NZ_JGCY01000272.1"/>
</dbReference>
<proteinExistence type="inferred from homology"/>
<keyword evidence="5" id="KW-0998">Cell outer membrane</keyword>
<evidence type="ECO:0000256" key="5">
    <source>
        <dbReference type="ARBA" id="ARBA00023237"/>
    </source>
</evidence>
<dbReference type="Proteomes" id="UP000020529">
    <property type="component" value="Unassembled WGS sequence"/>
</dbReference>
<dbReference type="InterPro" id="IPR012944">
    <property type="entry name" value="SusD_RagB_dom"/>
</dbReference>
<comment type="similarity">
    <text evidence="2">Belongs to the SusD family.</text>
</comment>
<evidence type="ECO:0000256" key="6">
    <source>
        <dbReference type="SAM" id="SignalP"/>
    </source>
</evidence>
<dbReference type="AlphaFoldDB" id="A0A015SR76"/>
<dbReference type="Gene3D" id="1.25.40.390">
    <property type="match status" value="1"/>
</dbReference>
<sequence length="545" mass="61470">MKRIKSTILYGLLAASSGVLCTSCADKLDLSPIDYYGSGSYWKTEAHVIGYMDGIHKHLRDAAFQHTFIWGEARGGALIPSGTSADGMGMLYGDIKLQNFDEDHTGGINKFGDIFGRLTNINLFIARVTDATYMDDTKKGYYLGQAYGLRAFYYFDLYRTYGGVPLRLTADVVEGVIDPNKLYMARATPKEVMDQIKKDLDKSMEYFGDNNSFDPNNRGNKKGYWSKAATECLMGEVYLWISKVSTGDDSANESNLEIAKTHLQNVLSNYGLKMLDDFSSVFDAKNGKGNSEIIFAVRYAEGEATNNNNLFTYAMATGSTKDNYLANGEKFLDALNIANTGSQQLEYKHEIYNSFDVTDTRREATFIASYNKNVETNELTLRGTHVRKNIGYVNAQGSRIYCGDYIIYRLPLVYLMLAEIENMQGGNVAQYINIVRKRAYGTNWNEAIYGYKNSDYTTNELAILHEKDKEFIQEGQRWWDIRRMTLTKGGKHLVFCKEGSIGTDTPTLDETTEAHKVLWPVDKTLLGNDPLIYQTPGYATYKKQE</sequence>
<evidence type="ECO:0000313" key="9">
    <source>
        <dbReference type="EMBL" id="EXY74704.1"/>
    </source>
</evidence>
<accession>A0A015SR76</accession>
<keyword evidence="4" id="KW-0472">Membrane</keyword>
<evidence type="ECO:0000259" key="8">
    <source>
        <dbReference type="Pfam" id="PF14322"/>
    </source>
</evidence>
<comment type="caution">
    <text evidence="9">The sequence shown here is derived from an EMBL/GenBank/DDBJ whole genome shotgun (WGS) entry which is preliminary data.</text>
</comment>
<feature type="domain" description="SusD-like N-terminal" evidence="8">
    <location>
        <begin position="108"/>
        <end position="223"/>
    </location>
</feature>
<comment type="subcellular location">
    <subcellularLocation>
        <location evidence="1">Cell outer membrane</location>
    </subcellularLocation>
</comment>
<evidence type="ECO:0000313" key="10">
    <source>
        <dbReference type="Proteomes" id="UP000020529"/>
    </source>
</evidence>
<dbReference type="PATRIC" id="fig|1339315.3.peg.2255"/>
<keyword evidence="3 6" id="KW-0732">Signal</keyword>
<evidence type="ECO:0000256" key="3">
    <source>
        <dbReference type="ARBA" id="ARBA00022729"/>
    </source>
</evidence>
<name>A0A015SR76_BACFG</name>
<feature type="chain" id="PRO_5001478521" evidence="6">
    <location>
        <begin position="22"/>
        <end position="545"/>
    </location>
</feature>
<feature type="signal peptide" evidence="6">
    <location>
        <begin position="1"/>
        <end position="21"/>
    </location>
</feature>
<dbReference type="InterPro" id="IPR033985">
    <property type="entry name" value="SusD-like_N"/>
</dbReference>
<evidence type="ECO:0000256" key="1">
    <source>
        <dbReference type="ARBA" id="ARBA00004442"/>
    </source>
</evidence>
<dbReference type="Pfam" id="PF07980">
    <property type="entry name" value="SusD_RagB"/>
    <property type="match status" value="1"/>
</dbReference>
<organism evidence="9 10">
    <name type="scientific">Bacteroides fragilis str. 3988T(B)14</name>
    <dbReference type="NCBI Taxonomy" id="1339315"/>
    <lineage>
        <taxon>Bacteria</taxon>
        <taxon>Pseudomonadati</taxon>
        <taxon>Bacteroidota</taxon>
        <taxon>Bacteroidia</taxon>
        <taxon>Bacteroidales</taxon>
        <taxon>Bacteroidaceae</taxon>
        <taxon>Bacteroides</taxon>
    </lineage>
</organism>
<feature type="domain" description="RagB/SusD" evidence="7">
    <location>
        <begin position="339"/>
        <end position="538"/>
    </location>
</feature>
<dbReference type="InterPro" id="IPR011990">
    <property type="entry name" value="TPR-like_helical_dom_sf"/>
</dbReference>